<evidence type="ECO:0000256" key="12">
    <source>
        <dbReference type="ARBA" id="ARBA00022801"/>
    </source>
</evidence>
<dbReference type="AlphaFoldDB" id="A0A5Q2TJZ0"/>
<feature type="binding site" evidence="14 15">
    <location>
        <position position="207"/>
    </location>
    <ligand>
        <name>a divalent metal cation</name>
        <dbReference type="ChEBI" id="CHEBI:60240"/>
    </ligand>
</feature>
<evidence type="ECO:0000256" key="11">
    <source>
        <dbReference type="ARBA" id="ARBA00022759"/>
    </source>
</evidence>
<proteinExistence type="inferred from homology"/>
<dbReference type="PANTHER" id="PTHR10954">
    <property type="entry name" value="RIBONUCLEASE H2 SUBUNIT A"/>
    <property type="match status" value="1"/>
</dbReference>
<dbReference type="Pfam" id="PF01351">
    <property type="entry name" value="RNase_HII"/>
    <property type="match status" value="1"/>
</dbReference>
<comment type="cofactor">
    <cofactor evidence="14 15">
        <name>Mn(2+)</name>
        <dbReference type="ChEBI" id="CHEBI:29035"/>
    </cofactor>
    <cofactor evidence="14 15">
        <name>Mg(2+)</name>
        <dbReference type="ChEBI" id="CHEBI:18420"/>
    </cofactor>
    <text evidence="14 15">Manganese or magnesium. Binds 1 divalent metal ion per monomer in the absence of substrate. May bind a second metal ion after substrate binding.</text>
</comment>
<evidence type="ECO:0000256" key="2">
    <source>
        <dbReference type="ARBA" id="ARBA00001946"/>
    </source>
</evidence>
<evidence type="ECO:0000256" key="5">
    <source>
        <dbReference type="ARBA" id="ARBA00008378"/>
    </source>
</evidence>
<dbReference type="GO" id="GO:0000287">
    <property type="term" value="F:magnesium ion binding"/>
    <property type="evidence" value="ECO:0007669"/>
    <property type="project" value="UniProtKB-UniRule"/>
</dbReference>
<comment type="cofactor">
    <cofactor evidence="2">
        <name>Mg(2+)</name>
        <dbReference type="ChEBI" id="CHEBI:18420"/>
    </cofactor>
</comment>
<protein>
    <recommendedName>
        <fullName evidence="7 14">Ribonuclease HIII</fullName>
        <shortName evidence="14">RNase HIII</shortName>
        <ecNumber evidence="6 14">3.1.26.4</ecNumber>
    </recommendedName>
</protein>
<feature type="domain" description="RNase H type-2" evidence="17">
    <location>
        <begin position="95"/>
        <end position="313"/>
    </location>
</feature>
<name>A0A5Q2TJZ0_9BACI</name>
<dbReference type="EC" id="3.1.26.4" evidence="6 14"/>
<dbReference type="Proteomes" id="UP000339690">
    <property type="component" value="Chromosome"/>
</dbReference>
<dbReference type="InterPro" id="IPR004641">
    <property type="entry name" value="RNase_HIII"/>
</dbReference>
<dbReference type="GO" id="GO:0005737">
    <property type="term" value="C:cytoplasm"/>
    <property type="evidence" value="ECO:0007669"/>
    <property type="project" value="UniProtKB-SubCell"/>
</dbReference>
<keyword evidence="19" id="KW-1185">Reference proteome</keyword>
<evidence type="ECO:0000256" key="7">
    <source>
        <dbReference type="ARBA" id="ARBA00021407"/>
    </source>
</evidence>
<evidence type="ECO:0000256" key="16">
    <source>
        <dbReference type="SAM" id="MobiDB-lite"/>
    </source>
</evidence>
<comment type="similarity">
    <text evidence="5 14">Belongs to the RNase HII family. RnhC subfamily.</text>
</comment>
<dbReference type="Pfam" id="PF11858">
    <property type="entry name" value="DUF3378"/>
    <property type="match status" value="1"/>
</dbReference>
<evidence type="ECO:0000313" key="18">
    <source>
        <dbReference type="EMBL" id="QGH35254.1"/>
    </source>
</evidence>
<dbReference type="GO" id="GO:0043137">
    <property type="term" value="P:DNA replication, removal of RNA primer"/>
    <property type="evidence" value="ECO:0007669"/>
    <property type="project" value="TreeGrafter"/>
</dbReference>
<keyword evidence="10 14" id="KW-0479">Metal-binding</keyword>
<dbReference type="GO" id="GO:0006298">
    <property type="term" value="P:mismatch repair"/>
    <property type="evidence" value="ECO:0007669"/>
    <property type="project" value="TreeGrafter"/>
</dbReference>
<keyword evidence="8 14" id="KW-0963">Cytoplasm</keyword>
<feature type="binding site" evidence="14 15">
    <location>
        <position position="102"/>
    </location>
    <ligand>
        <name>a divalent metal cation</name>
        <dbReference type="ChEBI" id="CHEBI:60240"/>
    </ligand>
</feature>
<dbReference type="CDD" id="cd06590">
    <property type="entry name" value="RNase_HII_bacteria_HIII_like"/>
    <property type="match status" value="1"/>
</dbReference>
<evidence type="ECO:0000256" key="9">
    <source>
        <dbReference type="ARBA" id="ARBA00022722"/>
    </source>
</evidence>
<evidence type="ECO:0000256" key="4">
    <source>
        <dbReference type="ARBA" id="ARBA00004496"/>
    </source>
</evidence>
<evidence type="ECO:0000313" key="19">
    <source>
        <dbReference type="Proteomes" id="UP000339690"/>
    </source>
</evidence>
<reference evidence="18 19" key="1">
    <citation type="submission" date="2019-11" db="EMBL/GenBank/DDBJ databases">
        <title>Gracilibacillus salitolerans sp. nov., a moderate halophile isolated from a saline soil in northwest China.</title>
        <authorList>
            <person name="Gan L."/>
        </authorList>
    </citation>
    <scope>NUCLEOTIDE SEQUENCE [LARGE SCALE GENOMIC DNA]</scope>
    <source>
        <strain evidence="18 19">SCU50</strain>
    </source>
</reference>
<dbReference type="SUPFAM" id="SSF53098">
    <property type="entry name" value="Ribonuclease H-like"/>
    <property type="match status" value="1"/>
</dbReference>
<evidence type="ECO:0000256" key="6">
    <source>
        <dbReference type="ARBA" id="ARBA00012180"/>
    </source>
</evidence>
<dbReference type="KEGG" id="grc:GI584_14880"/>
<dbReference type="Gene3D" id="3.30.420.10">
    <property type="entry name" value="Ribonuclease H-like superfamily/Ribonuclease H"/>
    <property type="match status" value="1"/>
</dbReference>
<keyword evidence="11 14" id="KW-0255">Endonuclease</keyword>
<dbReference type="NCBIfam" id="TIGR00716">
    <property type="entry name" value="rnhC"/>
    <property type="match status" value="1"/>
</dbReference>
<dbReference type="PIRSF" id="PIRSF037748">
    <property type="entry name" value="RnhC"/>
    <property type="match status" value="1"/>
</dbReference>
<keyword evidence="9 14" id="KW-0540">Nuclease</keyword>
<evidence type="ECO:0000259" key="17">
    <source>
        <dbReference type="PROSITE" id="PS51975"/>
    </source>
</evidence>
<feature type="region of interest" description="Disordered" evidence="16">
    <location>
        <begin position="56"/>
        <end position="85"/>
    </location>
</feature>
<evidence type="ECO:0000256" key="10">
    <source>
        <dbReference type="ARBA" id="ARBA00022723"/>
    </source>
</evidence>
<dbReference type="FunFam" id="3.30.420.10:FF:000047">
    <property type="entry name" value="Ribonuclease HIII"/>
    <property type="match status" value="1"/>
</dbReference>
<accession>A0A5Q2TJZ0</accession>
<dbReference type="GO" id="GO:0004523">
    <property type="term" value="F:RNA-DNA hybrid ribonuclease activity"/>
    <property type="evidence" value="ECO:0007669"/>
    <property type="project" value="UniProtKB-UniRule"/>
</dbReference>
<dbReference type="PANTHER" id="PTHR10954:SF23">
    <property type="entry name" value="RIBONUCLEASE"/>
    <property type="match status" value="1"/>
</dbReference>
<dbReference type="GO" id="GO:0032299">
    <property type="term" value="C:ribonuclease H2 complex"/>
    <property type="evidence" value="ECO:0007669"/>
    <property type="project" value="TreeGrafter"/>
</dbReference>
<dbReference type="InterPro" id="IPR012337">
    <property type="entry name" value="RNaseH-like_sf"/>
</dbReference>
<dbReference type="InterPro" id="IPR036397">
    <property type="entry name" value="RNaseH_sf"/>
</dbReference>
<dbReference type="CDD" id="cd14796">
    <property type="entry name" value="RNAse_HIII_N"/>
    <property type="match status" value="1"/>
</dbReference>
<evidence type="ECO:0000256" key="3">
    <source>
        <dbReference type="ARBA" id="ARBA00004065"/>
    </source>
</evidence>
<sequence>MSNIVLHFSKNDLSKVKDYYEKYITKVPPNSLFLAKINNVTVTAYKSGKVMFQGDHAQQEAKKWNAPKTENSSTNRSKASVNEHDYQPPESLFTHAHIGTDEAGTGDYFGPITVSAVYVPEEKIAMLKAMGITDSKTLTDENIARLAKEIVRENIPYTLLTLDNTKYNKLQKKGWNQGKMKAMLHQHAIQKLLTKIDCIPIHGILIDQFCQPPSFLKHIGQEGLKLEKNTFFMTKAESYSTSVAAASIIARAKFVKEMDRMSNQYGFPIPKGASNKVDEAAAYFIKKNGIEALSQVAKMHFANTDKALRYVKR</sequence>
<dbReference type="InterPro" id="IPR024568">
    <property type="entry name" value="RNase_HIII_N"/>
</dbReference>
<dbReference type="GO" id="GO:0003723">
    <property type="term" value="F:RNA binding"/>
    <property type="evidence" value="ECO:0007669"/>
    <property type="project" value="UniProtKB-UniRule"/>
</dbReference>
<keyword evidence="12 14" id="KW-0378">Hydrolase</keyword>
<dbReference type="PROSITE" id="PS51975">
    <property type="entry name" value="RNASE_H_2"/>
    <property type="match status" value="1"/>
</dbReference>
<dbReference type="EMBL" id="CP045915">
    <property type="protein sequence ID" value="QGH35254.1"/>
    <property type="molecule type" value="Genomic_DNA"/>
</dbReference>
<dbReference type="InterPro" id="IPR001352">
    <property type="entry name" value="RNase_HII/HIII"/>
</dbReference>
<dbReference type="Gene3D" id="3.30.310.10">
    <property type="entry name" value="TATA-Binding Protein"/>
    <property type="match status" value="1"/>
</dbReference>
<dbReference type="InterPro" id="IPR012295">
    <property type="entry name" value="TBP_dom_sf"/>
</dbReference>
<evidence type="ECO:0000256" key="8">
    <source>
        <dbReference type="ARBA" id="ARBA00022490"/>
    </source>
</evidence>
<dbReference type="InterPro" id="IPR024567">
    <property type="entry name" value="RNase_HII/HIII_dom"/>
</dbReference>
<evidence type="ECO:0000256" key="1">
    <source>
        <dbReference type="ARBA" id="ARBA00000077"/>
    </source>
</evidence>
<evidence type="ECO:0000256" key="13">
    <source>
        <dbReference type="ARBA" id="ARBA00022842"/>
    </source>
</evidence>
<feature type="binding site" evidence="14 15">
    <location>
        <position position="101"/>
    </location>
    <ligand>
        <name>a divalent metal cation</name>
        <dbReference type="ChEBI" id="CHEBI:60240"/>
    </ligand>
</feature>
<evidence type="ECO:0000256" key="14">
    <source>
        <dbReference type="HAMAP-Rule" id="MF_00053"/>
    </source>
</evidence>
<organism evidence="18 19">
    <name type="scientific">Gracilibacillus salitolerans</name>
    <dbReference type="NCBI Taxonomy" id="2663022"/>
    <lineage>
        <taxon>Bacteria</taxon>
        <taxon>Bacillati</taxon>
        <taxon>Bacillota</taxon>
        <taxon>Bacilli</taxon>
        <taxon>Bacillales</taxon>
        <taxon>Bacillaceae</taxon>
        <taxon>Gracilibacillus</taxon>
    </lineage>
</organism>
<evidence type="ECO:0000256" key="15">
    <source>
        <dbReference type="PROSITE-ProRule" id="PRU01319"/>
    </source>
</evidence>
<dbReference type="HAMAP" id="MF_00053">
    <property type="entry name" value="RNase_HIII"/>
    <property type="match status" value="1"/>
</dbReference>
<keyword evidence="13 14" id="KW-0460">Magnesium</keyword>
<gene>
    <name evidence="14" type="primary">rnhC</name>
    <name evidence="18" type="ORF">GI584_14880</name>
</gene>
<comment type="function">
    <text evidence="3 14">Endonuclease that specifically degrades the RNA of RNA-DNA hybrids.</text>
</comment>
<comment type="catalytic activity">
    <reaction evidence="1 14 15">
        <text>Endonucleolytic cleavage to 5'-phosphomonoester.</text>
        <dbReference type="EC" id="3.1.26.4"/>
    </reaction>
</comment>
<comment type="subcellular location">
    <subcellularLocation>
        <location evidence="4 14">Cytoplasm</location>
    </subcellularLocation>
</comment>
<feature type="compositionally biased region" description="Polar residues" evidence="16">
    <location>
        <begin position="68"/>
        <end position="80"/>
    </location>
</feature>